<reference evidence="8" key="2">
    <citation type="submission" date="2021-05" db="EMBL/GenBank/DDBJ databases">
        <authorList>
            <person name="Pain A."/>
        </authorList>
    </citation>
    <scope>NUCLEOTIDE SEQUENCE</scope>
    <source>
        <strain evidence="8">1802A</strain>
    </source>
</reference>
<name>A0AAD9LJL0_BABDI</name>
<dbReference type="Proteomes" id="UP001195914">
    <property type="component" value="Unassembled WGS sequence"/>
</dbReference>
<feature type="domain" description="Arf-GAP" evidence="7">
    <location>
        <begin position="4"/>
        <end position="127"/>
    </location>
</feature>
<dbReference type="PROSITE" id="PS50115">
    <property type="entry name" value="ARFGAP"/>
    <property type="match status" value="1"/>
</dbReference>
<gene>
    <name evidence="8" type="ORF">X943_003880</name>
</gene>
<reference evidence="8" key="1">
    <citation type="journal article" date="2014" name="Nucleic Acids Res.">
        <title>The evolutionary dynamics of variant antigen genes in Babesia reveal a history of genomic innovation underlying host-parasite interaction.</title>
        <authorList>
            <person name="Jackson A.P."/>
            <person name="Otto T.D."/>
            <person name="Darby A."/>
            <person name="Ramaprasad A."/>
            <person name="Xia D."/>
            <person name="Echaide I.E."/>
            <person name="Farber M."/>
            <person name="Gahlot S."/>
            <person name="Gamble J."/>
            <person name="Gupta D."/>
            <person name="Gupta Y."/>
            <person name="Jackson L."/>
            <person name="Malandrin L."/>
            <person name="Malas T.B."/>
            <person name="Moussa E."/>
            <person name="Nair M."/>
            <person name="Reid A.J."/>
            <person name="Sanders M."/>
            <person name="Sharma J."/>
            <person name="Tracey A."/>
            <person name="Quail M.A."/>
            <person name="Weir W."/>
            <person name="Wastling J.M."/>
            <person name="Hall N."/>
            <person name="Willadsen P."/>
            <person name="Lingelbach K."/>
            <person name="Shiels B."/>
            <person name="Tait A."/>
            <person name="Berriman M."/>
            <person name="Allred D.R."/>
            <person name="Pain A."/>
        </authorList>
    </citation>
    <scope>NUCLEOTIDE SEQUENCE</scope>
    <source>
        <strain evidence="8">1802A</strain>
    </source>
</reference>
<protein>
    <submittedName>
        <fullName evidence="8">GTP-ase activating domain containing protein</fullName>
    </submittedName>
</protein>
<dbReference type="CDD" id="cd08204">
    <property type="entry name" value="ArfGap"/>
    <property type="match status" value="1"/>
</dbReference>
<evidence type="ECO:0000256" key="5">
    <source>
        <dbReference type="PROSITE-ProRule" id="PRU00288"/>
    </source>
</evidence>
<evidence type="ECO:0000256" key="6">
    <source>
        <dbReference type="SAM" id="MobiDB-lite"/>
    </source>
</evidence>
<dbReference type="InterPro" id="IPR001164">
    <property type="entry name" value="ArfGAP_dom"/>
</dbReference>
<keyword evidence="9" id="KW-1185">Reference proteome</keyword>
<dbReference type="FunFam" id="1.10.220.150:FF:000009">
    <property type="entry name" value="stromal membrane-associated protein 1 isoform X1"/>
    <property type="match status" value="1"/>
</dbReference>
<dbReference type="AlphaFoldDB" id="A0AAD9LJL0"/>
<dbReference type="SMART" id="SM00105">
    <property type="entry name" value="ArfGap"/>
    <property type="match status" value="1"/>
</dbReference>
<evidence type="ECO:0000313" key="9">
    <source>
        <dbReference type="Proteomes" id="UP001195914"/>
    </source>
</evidence>
<dbReference type="InterPro" id="IPR037278">
    <property type="entry name" value="ARFGAP/RecO"/>
</dbReference>
<dbReference type="Gene3D" id="1.10.220.150">
    <property type="entry name" value="Arf GTPase activating protein"/>
    <property type="match status" value="1"/>
</dbReference>
<evidence type="ECO:0000256" key="2">
    <source>
        <dbReference type="ARBA" id="ARBA00022723"/>
    </source>
</evidence>
<feature type="compositionally biased region" description="Polar residues" evidence="6">
    <location>
        <begin position="225"/>
        <end position="242"/>
    </location>
</feature>
<dbReference type="PANTHER" id="PTHR45705">
    <property type="entry name" value="FI20236P1"/>
    <property type="match status" value="1"/>
</dbReference>
<evidence type="ECO:0000256" key="4">
    <source>
        <dbReference type="ARBA" id="ARBA00022833"/>
    </source>
</evidence>
<evidence type="ECO:0000256" key="1">
    <source>
        <dbReference type="ARBA" id="ARBA00022468"/>
    </source>
</evidence>
<dbReference type="PANTHER" id="PTHR45705:SF1">
    <property type="entry name" value="FI20236P1"/>
    <property type="match status" value="1"/>
</dbReference>
<dbReference type="PRINTS" id="PR00405">
    <property type="entry name" value="REVINTRACTNG"/>
</dbReference>
<accession>A0AAD9LJL0</accession>
<feature type="region of interest" description="Disordered" evidence="6">
    <location>
        <begin position="143"/>
        <end position="246"/>
    </location>
</feature>
<dbReference type="SUPFAM" id="SSF57863">
    <property type="entry name" value="ArfGap/RecO-like zinc finger"/>
    <property type="match status" value="1"/>
</dbReference>
<proteinExistence type="predicted"/>
<dbReference type="GO" id="GO:0008270">
    <property type="term" value="F:zinc ion binding"/>
    <property type="evidence" value="ECO:0007669"/>
    <property type="project" value="UniProtKB-KW"/>
</dbReference>
<dbReference type="Pfam" id="PF01412">
    <property type="entry name" value="ArfGap"/>
    <property type="match status" value="1"/>
</dbReference>
<keyword evidence="1" id="KW-0343">GTPase activation</keyword>
<keyword evidence="2" id="KW-0479">Metal-binding</keyword>
<organism evidence="8 9">
    <name type="scientific">Babesia divergens</name>
    <dbReference type="NCBI Taxonomy" id="32595"/>
    <lineage>
        <taxon>Eukaryota</taxon>
        <taxon>Sar</taxon>
        <taxon>Alveolata</taxon>
        <taxon>Apicomplexa</taxon>
        <taxon>Aconoidasida</taxon>
        <taxon>Piroplasmida</taxon>
        <taxon>Babesiidae</taxon>
        <taxon>Babesia</taxon>
    </lineage>
</organism>
<evidence type="ECO:0000256" key="3">
    <source>
        <dbReference type="ARBA" id="ARBA00022771"/>
    </source>
</evidence>
<keyword evidence="4" id="KW-0862">Zinc</keyword>
<feature type="compositionally biased region" description="Polar residues" evidence="6">
    <location>
        <begin position="182"/>
        <end position="198"/>
    </location>
</feature>
<sequence length="315" mass="34417">MLGNAVVGRICSIEGNSHCADCSSRSPRWASVNLGVLLCINCSGVHRKLGVHLSNVKSLTLDNLRPEWIKVLTSIGNDVANKYYLHRLPSHAARPNPNTPPRDMEVWIRNKYERKIYAMTALEEPHQLLANGYNPRDAVMKAVGGGHAPPTGPQQVTSTINSSKESTSTPFYDFDSNRPIAPTNQEDLFGNANATNNPPFDAFGNDASVASWGGDFWPTEPRNKTGVSGSNTNPERVSTVASGSYMGSGKAMETRIEAAKDSISKLFDNPAQIGFKGSSYQQTTPNCVKGDLLDFNFSDLGNRLQEQRNHHEDLI</sequence>
<keyword evidence="3 5" id="KW-0863">Zinc-finger</keyword>
<dbReference type="InterPro" id="IPR038508">
    <property type="entry name" value="ArfGAP_dom_sf"/>
</dbReference>
<evidence type="ECO:0000259" key="7">
    <source>
        <dbReference type="PROSITE" id="PS50115"/>
    </source>
</evidence>
<dbReference type="GO" id="GO:0005737">
    <property type="term" value="C:cytoplasm"/>
    <property type="evidence" value="ECO:0007669"/>
    <property type="project" value="TreeGrafter"/>
</dbReference>
<dbReference type="InterPro" id="IPR051718">
    <property type="entry name" value="ARF_GTPase-activating"/>
</dbReference>
<feature type="compositionally biased region" description="Polar residues" evidence="6">
    <location>
        <begin position="153"/>
        <end position="170"/>
    </location>
</feature>
<dbReference type="GO" id="GO:0005096">
    <property type="term" value="F:GTPase activator activity"/>
    <property type="evidence" value="ECO:0007669"/>
    <property type="project" value="UniProtKB-KW"/>
</dbReference>
<evidence type="ECO:0000313" key="8">
    <source>
        <dbReference type="EMBL" id="KAK1937689.1"/>
    </source>
</evidence>
<dbReference type="EMBL" id="JAHBMH010000033">
    <property type="protein sequence ID" value="KAK1937689.1"/>
    <property type="molecule type" value="Genomic_DNA"/>
</dbReference>
<comment type="caution">
    <text evidence="8">The sequence shown here is derived from an EMBL/GenBank/DDBJ whole genome shotgun (WGS) entry which is preliminary data.</text>
</comment>